<dbReference type="PROSITE" id="PS51134">
    <property type="entry name" value="ZF_TFIIB"/>
    <property type="match status" value="1"/>
</dbReference>
<evidence type="ECO:0000256" key="4">
    <source>
        <dbReference type="ARBA" id="ARBA00023015"/>
    </source>
</evidence>
<keyword evidence="3" id="KW-0677">Repeat</keyword>
<dbReference type="Gene3D" id="1.10.472.170">
    <property type="match status" value="1"/>
</dbReference>
<evidence type="ECO:0000313" key="12">
    <source>
        <dbReference type="EMBL" id="TKA73200.1"/>
    </source>
</evidence>
<dbReference type="OrthoDB" id="4538483at2759"/>
<evidence type="ECO:0000256" key="10">
    <source>
        <dbReference type="SAM" id="MobiDB-lite"/>
    </source>
</evidence>
<dbReference type="GO" id="GO:0017025">
    <property type="term" value="F:TBP-class protein binding"/>
    <property type="evidence" value="ECO:0007669"/>
    <property type="project" value="InterPro"/>
</dbReference>
<feature type="region of interest" description="Disordered" evidence="10">
    <location>
        <begin position="127"/>
        <end position="146"/>
    </location>
</feature>
<dbReference type="PANTHER" id="PTHR11618">
    <property type="entry name" value="TRANSCRIPTION INITIATION FACTOR IIB-RELATED"/>
    <property type="match status" value="1"/>
</dbReference>
<dbReference type="CDD" id="cd20551">
    <property type="entry name" value="CYCLIN_TFIIB_rpt1"/>
    <property type="match status" value="1"/>
</dbReference>
<dbReference type="GO" id="GO:0008270">
    <property type="term" value="F:zinc ion binding"/>
    <property type="evidence" value="ECO:0007669"/>
    <property type="project" value="UniProtKB-KW"/>
</dbReference>
<dbReference type="PRINTS" id="PR00685">
    <property type="entry name" value="TIFACTORIIB"/>
</dbReference>
<feature type="domain" description="TFIIB-type" evidence="11">
    <location>
        <begin position="83"/>
        <end position="116"/>
    </location>
</feature>
<dbReference type="AlphaFoldDB" id="A0A4U0X9B4"/>
<dbReference type="Proteomes" id="UP000309340">
    <property type="component" value="Unassembled WGS sequence"/>
</dbReference>
<evidence type="ECO:0000256" key="1">
    <source>
        <dbReference type="ARBA" id="ARBA00010857"/>
    </source>
</evidence>
<accession>A0A4U0X9B4</accession>
<dbReference type="Pfam" id="PF00382">
    <property type="entry name" value="TFIIB"/>
    <property type="match status" value="2"/>
</dbReference>
<keyword evidence="9" id="KW-0479">Metal-binding</keyword>
<evidence type="ECO:0000259" key="11">
    <source>
        <dbReference type="PROSITE" id="PS51134"/>
    </source>
</evidence>
<dbReference type="InterPro" id="IPR013150">
    <property type="entry name" value="TFIIB_cyclin"/>
</dbReference>
<dbReference type="GO" id="GO:0016251">
    <property type="term" value="F:RNA polymerase II general transcription initiation factor activity"/>
    <property type="evidence" value="ECO:0007669"/>
    <property type="project" value="TreeGrafter"/>
</dbReference>
<comment type="caution">
    <text evidence="12">The sequence shown here is derived from an EMBL/GenBank/DDBJ whole genome shotgun (WGS) entry which is preliminary data.</text>
</comment>
<dbReference type="SUPFAM" id="SSF47954">
    <property type="entry name" value="Cyclin-like"/>
    <property type="match status" value="2"/>
</dbReference>
<dbReference type="GO" id="GO:0097550">
    <property type="term" value="C:transcription preinitiation complex"/>
    <property type="evidence" value="ECO:0007669"/>
    <property type="project" value="TreeGrafter"/>
</dbReference>
<dbReference type="SMART" id="SM00385">
    <property type="entry name" value="CYCLIN"/>
    <property type="match status" value="2"/>
</dbReference>
<dbReference type="FunFam" id="1.10.472.170:FF:000001">
    <property type="entry name" value="Transcription initiation factor IIB"/>
    <property type="match status" value="1"/>
</dbReference>
<protein>
    <recommendedName>
        <fullName evidence="2">Transcription initiation factor IIB</fullName>
    </recommendedName>
    <alternativeName>
        <fullName evidence="6">General transcription factor TFIIB</fullName>
    </alternativeName>
</protein>
<gene>
    <name evidence="12" type="ORF">B0A55_07099</name>
</gene>
<evidence type="ECO:0000256" key="7">
    <source>
        <dbReference type="ARBA" id="ARBA00056616"/>
    </source>
</evidence>
<evidence type="ECO:0000256" key="9">
    <source>
        <dbReference type="PROSITE-ProRule" id="PRU00469"/>
    </source>
</evidence>
<name>A0A4U0X9B4_9PEZI</name>
<evidence type="ECO:0000313" key="13">
    <source>
        <dbReference type="Proteomes" id="UP000309340"/>
    </source>
</evidence>
<dbReference type="PROSITE" id="PS00782">
    <property type="entry name" value="TFIIB"/>
    <property type="match status" value="1"/>
</dbReference>
<evidence type="ECO:0000256" key="8">
    <source>
        <dbReference type="ARBA" id="ARBA00066213"/>
    </source>
</evidence>
<dbReference type="InterPro" id="IPR013137">
    <property type="entry name" value="Znf_TFIIB"/>
</dbReference>
<keyword evidence="5" id="KW-0804">Transcription</keyword>
<comment type="subunit">
    <text evidence="8">Associates with TFIID-IIA (DA complex) to form TFIID-IIA-IIB (DAB-complex) which is then recognized by polymerase II.</text>
</comment>
<dbReference type="InterPro" id="IPR023486">
    <property type="entry name" value="TFIIB_CS"/>
</dbReference>
<comment type="function">
    <text evidence="7">General factor that plays a major role in the activation of eukaryotic genes transcribed by RNA polymerase II.</text>
</comment>
<evidence type="ECO:0000256" key="6">
    <source>
        <dbReference type="ARBA" id="ARBA00031706"/>
    </source>
</evidence>
<keyword evidence="9" id="KW-0862">Zinc</keyword>
<dbReference type="InterPro" id="IPR013763">
    <property type="entry name" value="Cyclin-like_dom"/>
</dbReference>
<dbReference type="PANTHER" id="PTHR11618:SF13">
    <property type="entry name" value="TRANSCRIPTION INITIATION FACTOR IIB"/>
    <property type="match status" value="1"/>
</dbReference>
<dbReference type="InterPro" id="IPR036915">
    <property type="entry name" value="Cyclin-like_sf"/>
</dbReference>
<evidence type="ECO:0000256" key="2">
    <source>
        <dbReference type="ARBA" id="ARBA00013932"/>
    </source>
</evidence>
<evidence type="ECO:0000256" key="3">
    <source>
        <dbReference type="ARBA" id="ARBA00022737"/>
    </source>
</evidence>
<dbReference type="Pfam" id="PF08271">
    <property type="entry name" value="Zn_Ribbon_TF"/>
    <property type="match status" value="1"/>
</dbReference>
<comment type="similarity">
    <text evidence="1">Belongs to the TFIIB family.</text>
</comment>
<keyword evidence="13" id="KW-1185">Reference proteome</keyword>
<dbReference type="STRING" id="329884.A0A4U0X9B4"/>
<keyword evidence="4" id="KW-0805">Transcription regulation</keyword>
<dbReference type="InterPro" id="IPR000812">
    <property type="entry name" value="TFIIB"/>
</dbReference>
<dbReference type="Gene3D" id="1.10.472.10">
    <property type="entry name" value="Cyclin-like"/>
    <property type="match status" value="1"/>
</dbReference>
<sequence>MRPINTAKTYSPLFIRCYAKQHKLRVTSKGIKKRASQRFGVTFHKPAPRKPLGSMAQVLSPGAIPDPEPQPKQQEEWLENLNVKMICKDCKEDPPELYEDHSSGDLMCANCGLVMMQRTVDMSSEWRTFSNDDQGNDDPSRVGDGPNALLNGAQLNTSIAFGDGMKSRELHRAQNKANLDKGNKGLLQAYKQIGALCDGWQLPGTVSDTAKHLYKDADESRLFKGKSQEALIAGCVFLACRRNNVPRSFREVMELTKVSKKEIGRTFKTLEQFLMNRDKESSKAKVSVHGGQVAAQEGYTGTAMANPSDLCVRYCDMLSMPRPTTNVAVTLAERMTATGVLAGRSPLSSAAACIYMAGHLMSQVRSAKEIQGVAHVSDSTIRHAYKLLYQEKDKLITDEILARGADPEHPGTTTVDTKLFDEAEIILPQYLSGTTALLEKRQLLMRYLAADLTNNDRSDHTPSVNLLIKLFDGWTWQQVCDFGTSSIPYKDGLEVGEHMVPFNRLMLCLLSKATLRASDAEHAASMLDTMQALVRLWLCTPDTGIATAAADVLYRLMKVDLPTAGGYQQQISSWRPATVGGQGLVWKRVFGDRDVYNVFFECCSLKLGLSSLTKSQKTIAQARLMEWLPKVASLDWNTCRTSHDEVEEKYKVKGGLLDFAALHMVDYRDDVLMHRCSIDFYAELLSATVKLDTHTMLQHDSLGLQYLIMHGLHARTAAIYFQVGPVDPVDAMFLYGPAANYLSVYASEYPKHFLAGQMPKQVNERLRRTFDLTPGKWAHADSPKNDLHVLASVPRLALLPITSSPVALLPSKSTNSDVLNTLATLFHGPQRQTFTFPANLAAMSGTAQDDEEGAAARALYFNYIALNPRFWQDITAHADTIALEDLALSALNCLTSVITANWSTHYPSTAATDVPSSTLATPDTGVLAILSSPALEYTLPYLLKPAQTFANLVGGRGDAESATYKIAMAKYEALRALHGRLVVLAERAPGEGYEEVLETVGRKLAAGPMSREGEVGGRVGTMEL</sequence>
<dbReference type="EMBL" id="NAJQ01000274">
    <property type="protein sequence ID" value="TKA73200.1"/>
    <property type="molecule type" value="Genomic_DNA"/>
</dbReference>
<organism evidence="12 13">
    <name type="scientific">Friedmanniomyces simplex</name>
    <dbReference type="NCBI Taxonomy" id="329884"/>
    <lineage>
        <taxon>Eukaryota</taxon>
        <taxon>Fungi</taxon>
        <taxon>Dikarya</taxon>
        <taxon>Ascomycota</taxon>
        <taxon>Pezizomycotina</taxon>
        <taxon>Dothideomycetes</taxon>
        <taxon>Dothideomycetidae</taxon>
        <taxon>Mycosphaerellales</taxon>
        <taxon>Teratosphaeriaceae</taxon>
        <taxon>Friedmanniomyces</taxon>
    </lineage>
</organism>
<evidence type="ECO:0000256" key="5">
    <source>
        <dbReference type="ARBA" id="ARBA00023163"/>
    </source>
</evidence>
<proteinExistence type="inferred from homology"/>
<keyword evidence="9" id="KW-0863">Zinc-finger</keyword>
<reference evidence="12 13" key="1">
    <citation type="submission" date="2017-03" db="EMBL/GenBank/DDBJ databases">
        <title>Genomes of endolithic fungi from Antarctica.</title>
        <authorList>
            <person name="Coleine C."/>
            <person name="Masonjones S."/>
            <person name="Stajich J.E."/>
        </authorList>
    </citation>
    <scope>NUCLEOTIDE SEQUENCE [LARGE SCALE GENOMIC DNA]</scope>
    <source>
        <strain evidence="12 13">CCFEE 5184</strain>
    </source>
</reference>
<dbReference type="GO" id="GO:0051123">
    <property type="term" value="P:RNA polymerase II preinitiation complex assembly"/>
    <property type="evidence" value="ECO:0007669"/>
    <property type="project" value="UniProtKB-ARBA"/>
</dbReference>
<dbReference type="SUPFAM" id="SSF57783">
    <property type="entry name" value="Zinc beta-ribbon"/>
    <property type="match status" value="1"/>
</dbReference>
<dbReference type="GO" id="GO:0005634">
    <property type="term" value="C:nucleus"/>
    <property type="evidence" value="ECO:0007669"/>
    <property type="project" value="TreeGrafter"/>
</dbReference>